<organism evidence="2 3">
    <name type="scientific">Paenibacillus aurantius</name>
    <dbReference type="NCBI Taxonomy" id="2918900"/>
    <lineage>
        <taxon>Bacteria</taxon>
        <taxon>Bacillati</taxon>
        <taxon>Bacillota</taxon>
        <taxon>Bacilli</taxon>
        <taxon>Bacillales</taxon>
        <taxon>Paenibacillaceae</taxon>
        <taxon>Paenibacillus</taxon>
    </lineage>
</organism>
<accession>A0AA96LF24</accession>
<evidence type="ECO:0000313" key="3">
    <source>
        <dbReference type="Proteomes" id="UP001305702"/>
    </source>
</evidence>
<dbReference type="RefSeq" id="WP_315604686.1">
    <property type="nucleotide sequence ID" value="NZ_CP130318.1"/>
</dbReference>
<feature type="compositionally biased region" description="Basic and acidic residues" evidence="1">
    <location>
        <begin position="1"/>
        <end position="34"/>
    </location>
</feature>
<feature type="compositionally biased region" description="Basic and acidic residues" evidence="1">
    <location>
        <begin position="105"/>
        <end position="114"/>
    </location>
</feature>
<feature type="compositionally biased region" description="Gly residues" evidence="1">
    <location>
        <begin position="71"/>
        <end position="82"/>
    </location>
</feature>
<sequence length="198" mass="21280">MPNPDHTRPEGGSMEDTRAKIQEAADSTKEKLRELSGQMNEISDKIQAVPDEFGFSLPDGVESSGTDRPLGTGGMHPSGRGGTHAMHPSGRGGTHEMHPSGITPLREEKRERGLGSEADAPVLGGRPLYPPSGTMSDSQADRLAEGMDRRVAKEPESLDADDQQRLRQQQLDVNRTSETDPASEAGLWSAAKREEGGE</sequence>
<evidence type="ECO:0000313" key="2">
    <source>
        <dbReference type="EMBL" id="WNQ10910.1"/>
    </source>
</evidence>
<dbReference type="AlphaFoldDB" id="A0AA96LF24"/>
<gene>
    <name evidence="2" type="ORF">MJA45_25390</name>
</gene>
<feature type="region of interest" description="Disordered" evidence="1">
    <location>
        <begin position="1"/>
        <end position="198"/>
    </location>
</feature>
<proteinExistence type="predicted"/>
<dbReference type="Proteomes" id="UP001305702">
    <property type="component" value="Chromosome"/>
</dbReference>
<keyword evidence="3" id="KW-1185">Reference proteome</keyword>
<dbReference type="KEGG" id="paun:MJA45_25390"/>
<reference evidence="2 3" key="1">
    <citation type="submission" date="2022-02" db="EMBL/GenBank/DDBJ databases">
        <title>Paenibacillus sp. MBLB1776 Whole Genome Shotgun Sequencing.</title>
        <authorList>
            <person name="Hwang C.Y."/>
            <person name="Cho E.-S."/>
            <person name="Seo M.-J."/>
        </authorList>
    </citation>
    <scope>NUCLEOTIDE SEQUENCE [LARGE SCALE GENOMIC DNA]</scope>
    <source>
        <strain evidence="2 3">MBLB1776</strain>
    </source>
</reference>
<name>A0AA96LF24_9BACL</name>
<feature type="compositionally biased region" description="Basic and acidic residues" evidence="1">
    <location>
        <begin position="139"/>
        <end position="156"/>
    </location>
</feature>
<evidence type="ECO:0000256" key="1">
    <source>
        <dbReference type="SAM" id="MobiDB-lite"/>
    </source>
</evidence>
<protein>
    <submittedName>
        <fullName evidence="2">Uncharacterized protein</fullName>
    </submittedName>
</protein>
<dbReference type="EMBL" id="CP130318">
    <property type="protein sequence ID" value="WNQ10910.1"/>
    <property type="molecule type" value="Genomic_DNA"/>
</dbReference>